<dbReference type="InterPro" id="IPR024997">
    <property type="entry name" value="DUF3892"/>
</dbReference>
<protein>
    <recommendedName>
        <fullName evidence="3">DUF3892 domain-containing protein</fullName>
    </recommendedName>
</protein>
<dbReference type="PATRIC" id="fig|294.195.peg.818"/>
<dbReference type="Pfam" id="PF13031">
    <property type="entry name" value="DUF3892"/>
    <property type="match status" value="1"/>
</dbReference>
<dbReference type="RefSeq" id="WP_196492830.1">
    <property type="nucleotide sequence ID" value="NZ_LCYC01000007.1"/>
</dbReference>
<evidence type="ECO:0000313" key="1">
    <source>
        <dbReference type="EMBL" id="KWV83979.1"/>
    </source>
</evidence>
<gene>
    <name evidence="1" type="ORF">PFL603g_00775</name>
</gene>
<proteinExistence type="predicted"/>
<dbReference type="Proteomes" id="UP000063434">
    <property type="component" value="Unassembled WGS sequence"/>
</dbReference>
<comment type="caution">
    <text evidence="1">The sequence shown here is derived from an EMBL/GenBank/DDBJ whole genome shotgun (WGS) entry which is preliminary data.</text>
</comment>
<sequence>MSLSQYKGVAVSSFYKFNREKEIKMADAQVTCINKPNVNSSHEHITHLGNPANQWRWTREQVIASIDAGTNTFYVIDPVSGARADIGVVRESGRAPYLRTYADRQWNNNLLSLNQCPI</sequence>
<evidence type="ECO:0008006" key="3">
    <source>
        <dbReference type="Google" id="ProtNLM"/>
    </source>
</evidence>
<reference evidence="1 2" key="1">
    <citation type="submission" date="2015-05" db="EMBL/GenBank/DDBJ databases">
        <title>A genomic and transcriptomic approach to investigate the blue pigment phenotype in Pseudomonas fluorescens.</title>
        <authorList>
            <person name="Andreani N.A."/>
            <person name="Cardazzo B."/>
        </authorList>
    </citation>
    <scope>NUCLEOTIDE SEQUENCE [LARGE SCALE GENOMIC DNA]</scope>
    <source>
        <strain evidence="1 2">Ps_40</strain>
    </source>
</reference>
<name>A0A120G5D9_PSEFL</name>
<dbReference type="AlphaFoldDB" id="A0A120G5D9"/>
<accession>A0A120G5D9</accession>
<dbReference type="EMBL" id="LCYC01000007">
    <property type="protein sequence ID" value="KWV83979.1"/>
    <property type="molecule type" value="Genomic_DNA"/>
</dbReference>
<organism evidence="1 2">
    <name type="scientific">Pseudomonas fluorescens</name>
    <dbReference type="NCBI Taxonomy" id="294"/>
    <lineage>
        <taxon>Bacteria</taxon>
        <taxon>Pseudomonadati</taxon>
        <taxon>Pseudomonadota</taxon>
        <taxon>Gammaproteobacteria</taxon>
        <taxon>Pseudomonadales</taxon>
        <taxon>Pseudomonadaceae</taxon>
        <taxon>Pseudomonas</taxon>
    </lineage>
</organism>
<evidence type="ECO:0000313" key="2">
    <source>
        <dbReference type="Proteomes" id="UP000063434"/>
    </source>
</evidence>